<comment type="caution">
    <text evidence="2">The sequence shown here is derived from an EMBL/GenBank/DDBJ whole genome shotgun (WGS) entry which is preliminary data.</text>
</comment>
<dbReference type="PROSITE" id="PS51257">
    <property type="entry name" value="PROKAR_LIPOPROTEIN"/>
    <property type="match status" value="1"/>
</dbReference>
<reference evidence="3" key="1">
    <citation type="submission" date="2017-05" db="EMBL/GenBank/DDBJ databases">
        <authorList>
            <person name="Barney B.M."/>
        </authorList>
    </citation>
    <scope>NUCLEOTIDE SEQUENCE [LARGE SCALE GENOMIC DNA]</scope>
    <source>
        <strain evidence="3">PSBB022</strain>
    </source>
</reference>
<feature type="signal peptide" evidence="1">
    <location>
        <begin position="1"/>
        <end position="18"/>
    </location>
</feature>
<feature type="chain" id="PRO_5013034907" description="Lipoprotein" evidence="1">
    <location>
        <begin position="19"/>
        <end position="173"/>
    </location>
</feature>
<keyword evidence="1" id="KW-0732">Signal</keyword>
<dbReference type="AlphaFoldDB" id="A0A266QAM8"/>
<dbReference type="RefSeq" id="WP_094984433.1">
    <property type="nucleotide sequence ID" value="NZ_NHNI01000001.1"/>
</dbReference>
<name>A0A266QAM8_9GAMM</name>
<evidence type="ECO:0000313" key="2">
    <source>
        <dbReference type="EMBL" id="OZY86902.1"/>
    </source>
</evidence>
<keyword evidence="3" id="KW-1185">Reference proteome</keyword>
<evidence type="ECO:0008006" key="4">
    <source>
        <dbReference type="Google" id="ProtNLM"/>
    </source>
</evidence>
<dbReference type="Proteomes" id="UP000216101">
    <property type="component" value="Unassembled WGS sequence"/>
</dbReference>
<sequence length="173" mass="18514">MYRLIPLVLVSLMFAGCASPTKPTAMVPTEYVPGKIQPYAVSVSVAGGQETSALGKSNVADADLKVAIEETILKTKAFKQLVKVGDADYELSASIMTVNQPSVGFSFTVKTDIAWKLRKIAGDQIVWRKVIQSEHTTGAGEAFAGVVRLRMATEGAIKNNIELALKDIATLTL</sequence>
<evidence type="ECO:0000256" key="1">
    <source>
        <dbReference type="SAM" id="SignalP"/>
    </source>
</evidence>
<protein>
    <recommendedName>
        <fullName evidence="4">Lipoprotein</fullName>
    </recommendedName>
</protein>
<organism evidence="2 3">
    <name type="scientific">Cellvibrio mixtus</name>
    <dbReference type="NCBI Taxonomy" id="39650"/>
    <lineage>
        <taxon>Bacteria</taxon>
        <taxon>Pseudomonadati</taxon>
        <taxon>Pseudomonadota</taxon>
        <taxon>Gammaproteobacteria</taxon>
        <taxon>Cellvibrionales</taxon>
        <taxon>Cellvibrionaceae</taxon>
        <taxon>Cellvibrio</taxon>
    </lineage>
</organism>
<proteinExistence type="predicted"/>
<gene>
    <name evidence="2" type="ORF">CBP51_07895</name>
</gene>
<dbReference type="EMBL" id="NHNI01000001">
    <property type="protein sequence ID" value="OZY86902.1"/>
    <property type="molecule type" value="Genomic_DNA"/>
</dbReference>
<evidence type="ECO:0000313" key="3">
    <source>
        <dbReference type="Proteomes" id="UP000216101"/>
    </source>
</evidence>
<accession>A0A266QAM8</accession>